<evidence type="ECO:0000259" key="1">
    <source>
        <dbReference type="PROSITE" id="PS50805"/>
    </source>
</evidence>
<organism evidence="2 3">
    <name type="scientific">Salvator merianae</name>
    <name type="common">Argentine black and white tegu</name>
    <name type="synonym">Tupinambis merianae</name>
    <dbReference type="NCBI Taxonomy" id="96440"/>
    <lineage>
        <taxon>Eukaryota</taxon>
        <taxon>Metazoa</taxon>
        <taxon>Chordata</taxon>
        <taxon>Craniata</taxon>
        <taxon>Vertebrata</taxon>
        <taxon>Euteleostomi</taxon>
        <taxon>Lepidosauria</taxon>
        <taxon>Squamata</taxon>
        <taxon>Bifurcata</taxon>
        <taxon>Unidentata</taxon>
        <taxon>Episquamata</taxon>
        <taxon>Laterata</taxon>
        <taxon>Teiioidea</taxon>
        <taxon>Teiidae</taxon>
        <taxon>Salvator</taxon>
    </lineage>
</organism>
<dbReference type="InterPro" id="IPR001909">
    <property type="entry name" value="KRAB"/>
</dbReference>
<dbReference type="Gene3D" id="6.10.140.140">
    <property type="match status" value="1"/>
</dbReference>
<dbReference type="InterPro" id="IPR036051">
    <property type="entry name" value="KRAB_dom_sf"/>
</dbReference>
<evidence type="ECO:0000313" key="2">
    <source>
        <dbReference type="Ensembl" id="ENSSMRP00000008622.1"/>
    </source>
</evidence>
<dbReference type="Proteomes" id="UP000694421">
    <property type="component" value="Unplaced"/>
</dbReference>
<feature type="domain" description="KRAB" evidence="1">
    <location>
        <begin position="6"/>
        <end position="60"/>
    </location>
</feature>
<keyword evidence="3" id="KW-1185">Reference proteome</keyword>
<accession>A0A8D0BC22</accession>
<dbReference type="SUPFAM" id="SSF109640">
    <property type="entry name" value="KRAB domain (Kruppel-associated box)"/>
    <property type="match status" value="1"/>
</dbReference>
<dbReference type="GO" id="GO:0006355">
    <property type="term" value="P:regulation of DNA-templated transcription"/>
    <property type="evidence" value="ECO:0007669"/>
    <property type="project" value="InterPro"/>
</dbReference>
<dbReference type="PANTHER" id="PTHR23232">
    <property type="entry name" value="KRAB DOMAIN C2H2 ZINC FINGER"/>
    <property type="match status" value="1"/>
</dbReference>
<dbReference type="AlphaFoldDB" id="A0A8D0BC22"/>
<dbReference type="SMART" id="SM00349">
    <property type="entry name" value="KRAB"/>
    <property type="match status" value="1"/>
</dbReference>
<dbReference type="InterPro" id="IPR050169">
    <property type="entry name" value="Krueppel_C2H2_ZnF"/>
</dbReference>
<dbReference type="PROSITE" id="PS50805">
    <property type="entry name" value="KRAB"/>
    <property type="match status" value="1"/>
</dbReference>
<sequence>TTEALVTFEEVAMYLSKEEWRLLDETQKRLYQEVMLENYENVQSLGKIWLHLRRVLGGTV</sequence>
<dbReference type="Ensembl" id="ENSSMRT00000010069.1">
    <property type="protein sequence ID" value="ENSSMRP00000008622.1"/>
    <property type="gene ID" value="ENSSMRG00000006906.1"/>
</dbReference>
<protein>
    <recommendedName>
        <fullName evidence="1">KRAB domain-containing protein</fullName>
    </recommendedName>
</protein>
<dbReference type="OMA" id="YWEGHNI"/>
<name>A0A8D0BC22_SALMN</name>
<proteinExistence type="predicted"/>
<evidence type="ECO:0000313" key="3">
    <source>
        <dbReference type="Proteomes" id="UP000694421"/>
    </source>
</evidence>
<dbReference type="CDD" id="cd07765">
    <property type="entry name" value="KRAB_A-box"/>
    <property type="match status" value="1"/>
</dbReference>
<reference evidence="2" key="2">
    <citation type="submission" date="2025-09" db="UniProtKB">
        <authorList>
            <consortium name="Ensembl"/>
        </authorList>
    </citation>
    <scope>IDENTIFICATION</scope>
</reference>
<reference evidence="2" key="1">
    <citation type="submission" date="2025-08" db="UniProtKB">
        <authorList>
            <consortium name="Ensembl"/>
        </authorList>
    </citation>
    <scope>IDENTIFICATION</scope>
</reference>
<dbReference type="GeneTree" id="ENSGT01150000289523"/>
<dbReference type="PANTHER" id="PTHR23232:SF133">
    <property type="entry name" value="RIKEN CDNA 1700020N01 GENE"/>
    <property type="match status" value="1"/>
</dbReference>
<dbReference type="Pfam" id="PF01352">
    <property type="entry name" value="KRAB"/>
    <property type="match status" value="1"/>
</dbReference>